<dbReference type="InterPro" id="IPR038186">
    <property type="entry name" value="CHAD_dom_sf"/>
</dbReference>
<dbReference type="PANTHER" id="PTHR39339:SF1">
    <property type="entry name" value="CHAD DOMAIN-CONTAINING PROTEIN"/>
    <property type="match status" value="1"/>
</dbReference>
<dbReference type="Gene3D" id="1.40.20.10">
    <property type="entry name" value="CHAD domain"/>
    <property type="match status" value="1"/>
</dbReference>
<evidence type="ECO:0000259" key="1">
    <source>
        <dbReference type="PROSITE" id="PS51708"/>
    </source>
</evidence>
<reference evidence="2 3" key="1">
    <citation type="submission" date="2019-02" db="EMBL/GenBank/DDBJ databases">
        <title>Genomic data mining of an Antarctic deep-sea actinobacterium, Janibacterlimosus P3-3-X1.</title>
        <authorList>
            <person name="Liao L."/>
            <person name="Chen B."/>
        </authorList>
    </citation>
    <scope>NUCLEOTIDE SEQUENCE [LARGE SCALE GENOMIC DNA]</scope>
    <source>
        <strain evidence="2 3">P3-3-X1</strain>
    </source>
</reference>
<dbReference type="Proteomes" id="UP000290408">
    <property type="component" value="Chromosome"/>
</dbReference>
<dbReference type="InterPro" id="IPR007899">
    <property type="entry name" value="CHAD_dom"/>
</dbReference>
<gene>
    <name evidence="2" type="ORF">EXU32_00285</name>
</gene>
<protein>
    <submittedName>
        <fullName evidence="2">CHAD domain-containing protein</fullName>
    </submittedName>
</protein>
<sequence>MVMDLGSALARTTGAEADSLRARDALVREDAPDSVHQMRVSARRLRSVLQVYAPLLAEAPRREVADTLRELGRHLSVTRDAEVLRELLEQRLDALPAPAAELVSTPVVARLRRTAGRRHAKARTELLRHLATPDHAEDLDRVARYAQHPPLARGLTSADHADAAATLTPFALERMRDVRDDVADLLGRRGAEGRVLRLHELRKEAKRVRYAVAAVEDATGLPLGHSVGAALRDVERLQTALGKHRDSVLLTDRLLRSAEQARAKGEDTLGYGVLIARELELQRRLLRRIRRRHRDL</sequence>
<name>A0A4P6MT28_9MICO</name>
<evidence type="ECO:0000313" key="2">
    <source>
        <dbReference type="EMBL" id="QBF44847.1"/>
    </source>
</evidence>
<dbReference type="EMBL" id="CP036164">
    <property type="protein sequence ID" value="QBF44847.1"/>
    <property type="molecule type" value="Genomic_DNA"/>
</dbReference>
<dbReference type="PANTHER" id="PTHR39339">
    <property type="entry name" value="SLR1444 PROTEIN"/>
    <property type="match status" value="1"/>
</dbReference>
<dbReference type="KEGG" id="jli:EXU32_00285"/>
<dbReference type="Pfam" id="PF05235">
    <property type="entry name" value="CHAD"/>
    <property type="match status" value="1"/>
</dbReference>
<dbReference type="AlphaFoldDB" id="A0A4P6MT28"/>
<evidence type="ECO:0000313" key="3">
    <source>
        <dbReference type="Proteomes" id="UP000290408"/>
    </source>
</evidence>
<dbReference type="SMART" id="SM00880">
    <property type="entry name" value="CHAD"/>
    <property type="match status" value="1"/>
</dbReference>
<dbReference type="PROSITE" id="PS51708">
    <property type="entry name" value="CHAD"/>
    <property type="match status" value="1"/>
</dbReference>
<proteinExistence type="predicted"/>
<feature type="domain" description="CHAD" evidence="1">
    <location>
        <begin position="2"/>
        <end position="296"/>
    </location>
</feature>
<keyword evidence="3" id="KW-1185">Reference proteome</keyword>
<organism evidence="2 3">
    <name type="scientific">Janibacter limosus</name>
    <dbReference type="NCBI Taxonomy" id="53458"/>
    <lineage>
        <taxon>Bacteria</taxon>
        <taxon>Bacillati</taxon>
        <taxon>Actinomycetota</taxon>
        <taxon>Actinomycetes</taxon>
        <taxon>Micrococcales</taxon>
        <taxon>Intrasporangiaceae</taxon>
        <taxon>Janibacter</taxon>
    </lineage>
</organism>
<dbReference type="OrthoDB" id="9777271at2"/>
<accession>A0A4P6MT28</accession>